<comment type="caution">
    <text evidence="2">The sequence shown here is derived from an EMBL/GenBank/DDBJ whole genome shotgun (WGS) entry which is preliminary data.</text>
</comment>
<dbReference type="PROSITE" id="PS51767">
    <property type="entry name" value="PEPTIDASE_A1"/>
    <property type="match status" value="1"/>
</dbReference>
<evidence type="ECO:0000259" key="1">
    <source>
        <dbReference type="PROSITE" id="PS51767"/>
    </source>
</evidence>
<evidence type="ECO:0000313" key="3">
    <source>
        <dbReference type="Proteomes" id="UP000639403"/>
    </source>
</evidence>
<accession>A0A8H7U2H9</accession>
<dbReference type="Gene3D" id="2.40.70.10">
    <property type="entry name" value="Acid Proteases"/>
    <property type="match status" value="1"/>
</dbReference>
<dbReference type="Pfam" id="PF00026">
    <property type="entry name" value="Asp"/>
    <property type="match status" value="1"/>
</dbReference>
<reference evidence="2" key="2">
    <citation type="journal article" name="Front. Microbiol.">
        <title>Degradative Capacity of Two Strains of Rhodonia placenta: From Phenotype to Genotype.</title>
        <authorList>
            <person name="Kolle M."/>
            <person name="Horta M.A.C."/>
            <person name="Nowrousian M."/>
            <person name="Ohm R.A."/>
            <person name="Benz J.P."/>
            <person name="Pilgard A."/>
        </authorList>
    </citation>
    <scope>NUCLEOTIDE SEQUENCE</scope>
    <source>
        <strain evidence="2">FPRL280</strain>
    </source>
</reference>
<evidence type="ECO:0000313" key="2">
    <source>
        <dbReference type="EMBL" id="KAF9814216.1"/>
    </source>
</evidence>
<dbReference type="SUPFAM" id="SSF50630">
    <property type="entry name" value="Acid proteases"/>
    <property type="match status" value="1"/>
</dbReference>
<name>A0A8H7U2H9_9APHY</name>
<dbReference type="AlphaFoldDB" id="A0A8H7U2H9"/>
<sequence length="261" mass="27694">MFYLLSPTASGAISSALQEANVTFSHGSSVLENSFAQNTDVKPQFSMSMSRNDGEHTTSGGTFTLQLTSSTGNPLSEYAKITDQPILSIVNTTTGRQHWTVMIDSIILNNGTLKMNTLSPSPGSPNIMPIVPCTAMIEVAFVIGGVAYPVNPLDVVTPIGWHKDGTVVCHGAFVTLGEPDPSGPTVVLGQTFLRNAYALYNLNPTGNSNKNMTLPFVQLLSAFATAHGFKYVAQSSAQESQRAQIRGCILLVGSALPKISL</sequence>
<feature type="domain" description="Peptidase A1" evidence="1">
    <location>
        <begin position="1"/>
        <end position="213"/>
    </location>
</feature>
<proteinExistence type="predicted"/>
<dbReference type="InterPro" id="IPR033121">
    <property type="entry name" value="PEPTIDASE_A1"/>
</dbReference>
<gene>
    <name evidence="2" type="ORF">IEO21_05227</name>
</gene>
<dbReference type="EMBL" id="JADOXO010000091">
    <property type="protein sequence ID" value="KAF9814216.1"/>
    <property type="molecule type" value="Genomic_DNA"/>
</dbReference>
<protein>
    <recommendedName>
        <fullName evidence="1">Peptidase A1 domain-containing protein</fullName>
    </recommendedName>
</protein>
<dbReference type="Proteomes" id="UP000639403">
    <property type="component" value="Unassembled WGS sequence"/>
</dbReference>
<organism evidence="2 3">
    <name type="scientific">Rhodonia placenta</name>
    <dbReference type="NCBI Taxonomy" id="104341"/>
    <lineage>
        <taxon>Eukaryota</taxon>
        <taxon>Fungi</taxon>
        <taxon>Dikarya</taxon>
        <taxon>Basidiomycota</taxon>
        <taxon>Agaricomycotina</taxon>
        <taxon>Agaricomycetes</taxon>
        <taxon>Polyporales</taxon>
        <taxon>Adustoporiaceae</taxon>
        <taxon>Rhodonia</taxon>
    </lineage>
</organism>
<reference evidence="2" key="1">
    <citation type="submission" date="2020-11" db="EMBL/GenBank/DDBJ databases">
        <authorList>
            <person name="Koelle M."/>
            <person name="Horta M.A.C."/>
            <person name="Nowrousian M."/>
            <person name="Ohm R.A."/>
            <person name="Benz P."/>
            <person name="Pilgard A."/>
        </authorList>
    </citation>
    <scope>NUCLEOTIDE SEQUENCE</scope>
    <source>
        <strain evidence="2">FPRL280</strain>
    </source>
</reference>
<dbReference type="InterPro" id="IPR021109">
    <property type="entry name" value="Peptidase_aspartic_dom_sf"/>
</dbReference>